<dbReference type="GO" id="GO:0006508">
    <property type="term" value="P:proteolysis"/>
    <property type="evidence" value="ECO:0007669"/>
    <property type="project" value="InterPro"/>
</dbReference>
<evidence type="ECO:0000313" key="3">
    <source>
        <dbReference type="EMBL" id="TYR38113.1"/>
    </source>
</evidence>
<dbReference type="InterPro" id="IPR000667">
    <property type="entry name" value="Peptidase_S13"/>
</dbReference>
<dbReference type="PRINTS" id="PR00922">
    <property type="entry name" value="DADACBPTASE3"/>
</dbReference>
<keyword evidence="3" id="KW-0645">Protease</keyword>
<dbReference type="Proteomes" id="UP000322362">
    <property type="component" value="Unassembled WGS sequence"/>
</dbReference>
<dbReference type="EMBL" id="VTAV01000001">
    <property type="protein sequence ID" value="TYR38113.1"/>
    <property type="molecule type" value="Genomic_DNA"/>
</dbReference>
<dbReference type="PANTHER" id="PTHR30023">
    <property type="entry name" value="D-ALANYL-D-ALANINE CARBOXYPEPTIDASE"/>
    <property type="match status" value="1"/>
</dbReference>
<name>A0A5D4HD96_9SPHI</name>
<gene>
    <name evidence="3" type="primary">dacB</name>
    <name evidence="3" type="ORF">FXV77_02190</name>
</gene>
<dbReference type="AlphaFoldDB" id="A0A5D4HD96"/>
<dbReference type="InterPro" id="IPR012338">
    <property type="entry name" value="Beta-lactam/transpept-like"/>
</dbReference>
<dbReference type="PANTHER" id="PTHR30023:SF0">
    <property type="entry name" value="PENICILLIN-SENSITIVE CARBOXYPEPTIDASE A"/>
    <property type="match status" value="1"/>
</dbReference>
<keyword evidence="4" id="KW-1185">Reference proteome</keyword>
<proteinExistence type="inferred from homology"/>
<dbReference type="GO" id="GO:0000270">
    <property type="term" value="P:peptidoglycan metabolic process"/>
    <property type="evidence" value="ECO:0007669"/>
    <property type="project" value="TreeGrafter"/>
</dbReference>
<reference evidence="3 4" key="1">
    <citation type="submission" date="2019-08" db="EMBL/GenBank/DDBJ databases">
        <title>Phlebobacter frassis gen. nov. sp. nov., a new member of family Sphingobacteriaceae isolated from sand fly rearing media.</title>
        <authorList>
            <person name="Kakumanu M.L."/>
            <person name="Marayati B.F."/>
            <person name="Wada-Katsumata A."/>
            <person name="Wasserberg G."/>
            <person name="Schal C."/>
            <person name="Apperson C.S."/>
            <person name="Ponnusamy L."/>
        </authorList>
    </citation>
    <scope>NUCLEOTIDE SEQUENCE [LARGE SCALE GENOMIC DNA]</scope>
    <source>
        <strain evidence="3 4">SSI9</strain>
    </source>
</reference>
<dbReference type="EC" id="3.4.16.4" evidence="3"/>
<dbReference type="RefSeq" id="WP_148917578.1">
    <property type="nucleotide sequence ID" value="NZ_VTAV01000001.1"/>
</dbReference>
<comment type="caution">
    <text evidence="3">The sequence shown here is derived from an EMBL/GenBank/DDBJ whole genome shotgun (WGS) entry which is preliminary data.</text>
</comment>
<keyword evidence="2 3" id="KW-0378">Hydrolase</keyword>
<protein>
    <submittedName>
        <fullName evidence="3">D-alanyl-D-alanine carboxypeptidase/D-alanyl-D-alanine-endopeptidase</fullName>
        <ecNumber evidence="3">3.4.16.4</ecNumber>
    </submittedName>
</protein>
<sequence>MLRKTFYTILFIATFLFLHPSYGQGLKDNINNAYQQFVKSGKLPNGIASLTVLDGKTGQPIFTSNASIGLPTASTMKVITSITALDILGADYTYQTKLAYTGEIDSLGVLHGDIIVIGSGDPTLGSDRYTTTKAETILNKWVYKVHHAGIRHIDGRVVGDDLYLNGNDVPPTWNWVDIGNYYGAGISGLNWRENKTGVTFSPSAIGQPAKISSTTIPLTGITLINEVITGSNGSGDNVYAYAAPYSDIVYLRGTYGRDLKKIVEIAVPDPALALAQQLTTALSDADITVDSLPITGKRLLNQGIMLNSQKKELDTHQSPALKDIVHWFNQKSINLYGEAMLKSFGIISHNKPNSEDAATLLSKYWEQKLKIPASELHIHDGSGLSPQNRVTTLAMAKIMHYAQHRPWYPAFKKSLPTINGITMKSGTIGGVLGYTGFHTSKAGAPVTFSLLVNNYTGSTSVMRQEMFNLLNSLK</sequence>
<dbReference type="Gene3D" id="3.50.80.20">
    <property type="entry name" value="D-Ala-D-Ala carboxypeptidase C, peptidase S13"/>
    <property type="match status" value="1"/>
</dbReference>
<dbReference type="SUPFAM" id="SSF56601">
    <property type="entry name" value="beta-lactamase/transpeptidase-like"/>
    <property type="match status" value="1"/>
</dbReference>
<dbReference type="NCBIfam" id="TIGR00666">
    <property type="entry name" value="PBP4"/>
    <property type="match status" value="1"/>
</dbReference>
<evidence type="ECO:0000313" key="4">
    <source>
        <dbReference type="Proteomes" id="UP000322362"/>
    </source>
</evidence>
<dbReference type="GO" id="GO:0009002">
    <property type="term" value="F:serine-type D-Ala-D-Ala carboxypeptidase activity"/>
    <property type="evidence" value="ECO:0007669"/>
    <property type="project" value="UniProtKB-EC"/>
</dbReference>
<evidence type="ECO:0000256" key="1">
    <source>
        <dbReference type="ARBA" id="ARBA00006096"/>
    </source>
</evidence>
<dbReference type="Gene3D" id="3.40.710.10">
    <property type="entry name" value="DD-peptidase/beta-lactamase superfamily"/>
    <property type="match status" value="1"/>
</dbReference>
<comment type="similarity">
    <text evidence="1">Belongs to the peptidase S13 family.</text>
</comment>
<dbReference type="Pfam" id="PF02113">
    <property type="entry name" value="Peptidase_S13"/>
    <property type="match status" value="1"/>
</dbReference>
<accession>A0A5D4HD96</accession>
<evidence type="ECO:0000256" key="2">
    <source>
        <dbReference type="ARBA" id="ARBA00022801"/>
    </source>
</evidence>
<keyword evidence="3" id="KW-0121">Carboxypeptidase</keyword>
<organism evidence="3 4">
    <name type="scientific">Sphingobacterium phlebotomi</name>
    <dbReference type="NCBI Taxonomy" id="2605433"/>
    <lineage>
        <taxon>Bacteria</taxon>
        <taxon>Pseudomonadati</taxon>
        <taxon>Bacteroidota</taxon>
        <taxon>Sphingobacteriia</taxon>
        <taxon>Sphingobacteriales</taxon>
        <taxon>Sphingobacteriaceae</taxon>
        <taxon>Sphingobacterium</taxon>
    </lineage>
</organism>